<sequence>KVTLPYGMFLTRVFKESKVSLKGEERKNSSTTFSLKNVGRMKYLGEVEDHIVGDQGQKRKREDFEQDNNLELLAEVVTAQEDHQETVLPASAPDARGK</sequence>
<proteinExistence type="predicted"/>
<reference evidence="1 2" key="1">
    <citation type="journal article" date="2018" name="Front. Plant Sci.">
        <title>Red Clover (Trifolium pratense) and Zigzag Clover (T. medium) - A Picture of Genomic Similarities and Differences.</title>
        <authorList>
            <person name="Dluhosova J."/>
            <person name="Istvanek J."/>
            <person name="Nedelnik J."/>
            <person name="Repkova J."/>
        </authorList>
    </citation>
    <scope>NUCLEOTIDE SEQUENCE [LARGE SCALE GENOMIC DNA]</scope>
    <source>
        <strain evidence="2">cv. 10/8</strain>
        <tissue evidence="1">Leaf</tissue>
    </source>
</reference>
<organism evidence="1 2">
    <name type="scientific">Trifolium medium</name>
    <dbReference type="NCBI Taxonomy" id="97028"/>
    <lineage>
        <taxon>Eukaryota</taxon>
        <taxon>Viridiplantae</taxon>
        <taxon>Streptophyta</taxon>
        <taxon>Embryophyta</taxon>
        <taxon>Tracheophyta</taxon>
        <taxon>Spermatophyta</taxon>
        <taxon>Magnoliopsida</taxon>
        <taxon>eudicotyledons</taxon>
        <taxon>Gunneridae</taxon>
        <taxon>Pentapetalae</taxon>
        <taxon>rosids</taxon>
        <taxon>fabids</taxon>
        <taxon>Fabales</taxon>
        <taxon>Fabaceae</taxon>
        <taxon>Papilionoideae</taxon>
        <taxon>50 kb inversion clade</taxon>
        <taxon>NPAAA clade</taxon>
        <taxon>Hologalegina</taxon>
        <taxon>IRL clade</taxon>
        <taxon>Trifolieae</taxon>
        <taxon>Trifolium</taxon>
    </lineage>
</organism>
<feature type="non-terminal residue" evidence="1">
    <location>
        <position position="1"/>
    </location>
</feature>
<comment type="caution">
    <text evidence="1">The sequence shown here is derived from an EMBL/GenBank/DDBJ whole genome shotgun (WGS) entry which is preliminary data.</text>
</comment>
<evidence type="ECO:0000313" key="2">
    <source>
        <dbReference type="Proteomes" id="UP000265520"/>
    </source>
</evidence>
<dbReference type="AlphaFoldDB" id="A0A392QRL7"/>
<keyword evidence="2" id="KW-1185">Reference proteome</keyword>
<dbReference type="EMBL" id="LXQA010156948">
    <property type="protein sequence ID" value="MCI27033.1"/>
    <property type="molecule type" value="Genomic_DNA"/>
</dbReference>
<name>A0A392QRL7_9FABA</name>
<protein>
    <submittedName>
        <fullName evidence="1">Uncharacterized protein</fullName>
    </submittedName>
</protein>
<evidence type="ECO:0000313" key="1">
    <source>
        <dbReference type="EMBL" id="MCI27033.1"/>
    </source>
</evidence>
<accession>A0A392QRL7</accession>
<dbReference type="Proteomes" id="UP000265520">
    <property type="component" value="Unassembled WGS sequence"/>
</dbReference>